<dbReference type="Pfam" id="PF07969">
    <property type="entry name" value="Amidohydro_3"/>
    <property type="match status" value="1"/>
</dbReference>
<dbReference type="Gene3D" id="2.30.40.10">
    <property type="entry name" value="Urease, subunit C, domain 1"/>
    <property type="match status" value="1"/>
</dbReference>
<evidence type="ECO:0000313" key="5">
    <source>
        <dbReference type="EMBL" id="PHZ86521.1"/>
    </source>
</evidence>
<dbReference type="AlphaFoldDB" id="A0A2G4YW02"/>
<dbReference type="RefSeq" id="WP_099470898.1">
    <property type="nucleotide sequence ID" value="NZ_CP041025.1"/>
</dbReference>
<keyword evidence="6" id="KW-1185">Reference proteome</keyword>
<feature type="signal peptide" evidence="3">
    <location>
        <begin position="1"/>
        <end position="21"/>
    </location>
</feature>
<dbReference type="Gene3D" id="3.20.20.140">
    <property type="entry name" value="Metal-dependent hydrolases"/>
    <property type="match status" value="1"/>
</dbReference>
<dbReference type="EMBL" id="PDEM01000007">
    <property type="protein sequence ID" value="PHZ86521.1"/>
    <property type="molecule type" value="Genomic_DNA"/>
</dbReference>
<dbReference type="SUPFAM" id="SSF51556">
    <property type="entry name" value="Metallo-dependent hydrolases"/>
    <property type="match status" value="1"/>
</dbReference>
<proteinExistence type="inferred from homology"/>
<dbReference type="InterPro" id="IPR032466">
    <property type="entry name" value="Metal_Hydrolase"/>
</dbReference>
<gene>
    <name evidence="5" type="ORF">CRD36_01160</name>
</gene>
<dbReference type="InterPro" id="IPR023100">
    <property type="entry name" value="D-aminoacylase_insert_dom_sf"/>
</dbReference>
<evidence type="ECO:0000313" key="6">
    <source>
        <dbReference type="Proteomes" id="UP000229730"/>
    </source>
</evidence>
<dbReference type="GO" id="GO:0006046">
    <property type="term" value="P:N-acetylglucosamine catabolic process"/>
    <property type="evidence" value="ECO:0007669"/>
    <property type="project" value="TreeGrafter"/>
</dbReference>
<dbReference type="InterPro" id="IPR013108">
    <property type="entry name" value="Amidohydro_3"/>
</dbReference>
<dbReference type="InterPro" id="IPR011059">
    <property type="entry name" value="Metal-dep_hydrolase_composite"/>
</dbReference>
<dbReference type="Proteomes" id="UP000229730">
    <property type="component" value="Unassembled WGS sequence"/>
</dbReference>
<dbReference type="CDD" id="cd01297">
    <property type="entry name" value="D-aminoacylase"/>
    <property type="match status" value="1"/>
</dbReference>
<feature type="domain" description="Amidohydrolase 3" evidence="4">
    <location>
        <begin position="339"/>
        <end position="490"/>
    </location>
</feature>
<comment type="similarity">
    <text evidence="1">Belongs to the metallo-dependent hydrolases superfamily. NagA family.</text>
</comment>
<reference evidence="5 6" key="1">
    <citation type="submission" date="2017-10" db="EMBL/GenBank/DDBJ databases">
        <title>Frigbacter circumglobatus gen. nov. sp. nov., isolated from sediment cultured in situ.</title>
        <authorList>
            <person name="Zhao Z."/>
        </authorList>
    </citation>
    <scope>NUCLEOTIDE SEQUENCE [LARGE SCALE GENOMIC DNA]</scope>
    <source>
        <strain evidence="5 6">ZYL</strain>
    </source>
</reference>
<dbReference type="PROSITE" id="PS51257">
    <property type="entry name" value="PROKAR_LIPOPROTEIN"/>
    <property type="match status" value="1"/>
</dbReference>
<accession>A0A2G4YW02</accession>
<evidence type="ECO:0000256" key="2">
    <source>
        <dbReference type="ARBA" id="ARBA00022801"/>
    </source>
</evidence>
<dbReference type="SUPFAM" id="SSF51338">
    <property type="entry name" value="Composite domain of metallo-dependent hydrolases"/>
    <property type="match status" value="1"/>
</dbReference>
<dbReference type="OrthoDB" id="9815027at2"/>
<dbReference type="Gene3D" id="3.30.1490.130">
    <property type="entry name" value="D-aminoacylase. Domain 3"/>
    <property type="match status" value="1"/>
</dbReference>
<keyword evidence="3" id="KW-0732">Signal</keyword>
<organism evidence="5 6">
    <name type="scientific">Paremcibacter congregatus</name>
    <dbReference type="NCBI Taxonomy" id="2043170"/>
    <lineage>
        <taxon>Bacteria</taxon>
        <taxon>Pseudomonadati</taxon>
        <taxon>Pseudomonadota</taxon>
        <taxon>Alphaproteobacteria</taxon>
        <taxon>Emcibacterales</taxon>
        <taxon>Emcibacteraceae</taxon>
        <taxon>Paremcibacter</taxon>
    </lineage>
</organism>
<dbReference type="PANTHER" id="PTHR11113:SF14">
    <property type="entry name" value="N-ACETYLGLUCOSAMINE-6-PHOSPHATE DEACETYLASE"/>
    <property type="match status" value="1"/>
</dbReference>
<dbReference type="PANTHER" id="PTHR11113">
    <property type="entry name" value="N-ACETYLGLUCOSAMINE-6-PHOSPHATE DEACETYLASE"/>
    <property type="match status" value="1"/>
</dbReference>
<dbReference type="GO" id="GO:0008448">
    <property type="term" value="F:N-acetylglucosamine-6-phosphate deacetylase activity"/>
    <property type="evidence" value="ECO:0007669"/>
    <property type="project" value="TreeGrafter"/>
</dbReference>
<comment type="caution">
    <text evidence="5">The sequence shown here is derived from an EMBL/GenBank/DDBJ whole genome shotgun (WGS) entry which is preliminary data.</text>
</comment>
<dbReference type="InParanoid" id="A0A2G4YW02"/>
<keyword evidence="2" id="KW-0378">Hydrolase</keyword>
<evidence type="ECO:0000256" key="3">
    <source>
        <dbReference type="SAM" id="SignalP"/>
    </source>
</evidence>
<name>A0A2G4YW02_9PROT</name>
<protein>
    <submittedName>
        <fullName evidence="5">Aminoacylase</fullName>
    </submittedName>
</protein>
<sequence>MLTKLSGLYVVLATLLLSACAGEDRQDANTADQSLLIRNALLFDGKGTAPMAGDLRVQKGVIVAIGDLTLLDGEKAWDAEGLALAPGFIDPHSHHNSSLGEKPAPASVLAQGITTITSGVDGSTDVSIPEMFAEFEKSPAAINLAAFGPHNNYRTAVMGDDFRRTATAQEIDAMTVLLQADLDAGALGLATGVEYEPALYSDTSELVELAKAAAKVGGRYTSHIRSEDINFYQALDEFITVARDAKIPANLSHIKLAMANLWGQSSKVVAMLNAARAEGLDITADIYPYDGWQSTMQILLPERDLEDRGAYEYALDSIALPSTIILTLYEPNPSYVGKTLAEIADIEGVSPVDMLMKMVQETSSGNLREKIIGRNIGAADINNFMQWPFTSISSDGRTDDRHPRGQGAFPRVLAKYVREKGVLSLPEAIRKMTSLSAESLGLAGRGVLEPGYAADLVLFDPATIMDHGTFTDPVQYATGVKAVWVNGTLVWQEGKATANRPGKILRRVQKNESHD</sequence>
<feature type="chain" id="PRO_5013828278" evidence="3">
    <location>
        <begin position="22"/>
        <end position="515"/>
    </location>
</feature>
<evidence type="ECO:0000256" key="1">
    <source>
        <dbReference type="ARBA" id="ARBA00010716"/>
    </source>
</evidence>
<evidence type="ECO:0000259" key="4">
    <source>
        <dbReference type="Pfam" id="PF07969"/>
    </source>
</evidence>